<evidence type="ECO:0000313" key="3">
    <source>
        <dbReference type="Proteomes" id="UP001372338"/>
    </source>
</evidence>
<comment type="caution">
    <text evidence="2">The sequence shown here is derived from an EMBL/GenBank/DDBJ whole genome shotgun (WGS) entry which is preliminary data.</text>
</comment>
<name>A0AAN9PAC5_CROPI</name>
<keyword evidence="3" id="KW-1185">Reference proteome</keyword>
<dbReference type="Proteomes" id="UP001372338">
    <property type="component" value="Unassembled WGS sequence"/>
</dbReference>
<feature type="transmembrane region" description="Helical" evidence="1">
    <location>
        <begin position="51"/>
        <end position="73"/>
    </location>
</feature>
<keyword evidence="1" id="KW-0812">Transmembrane</keyword>
<keyword evidence="1" id="KW-0472">Membrane</keyword>
<keyword evidence="1" id="KW-1133">Transmembrane helix</keyword>
<evidence type="ECO:0000256" key="1">
    <source>
        <dbReference type="SAM" id="Phobius"/>
    </source>
</evidence>
<dbReference type="EMBL" id="JAYWIO010000001">
    <property type="protein sequence ID" value="KAK7290796.1"/>
    <property type="molecule type" value="Genomic_DNA"/>
</dbReference>
<protein>
    <submittedName>
        <fullName evidence="2">Uncharacterized protein</fullName>
    </submittedName>
</protein>
<reference evidence="2 3" key="1">
    <citation type="submission" date="2024-01" db="EMBL/GenBank/DDBJ databases">
        <title>The genomes of 5 underutilized Papilionoideae crops provide insights into root nodulation and disease resistanc.</title>
        <authorList>
            <person name="Yuan L."/>
        </authorList>
    </citation>
    <scope>NUCLEOTIDE SEQUENCE [LARGE SCALE GENOMIC DNA]</scope>
    <source>
        <strain evidence="2">ZHUSHIDOU_FW_LH</strain>
        <tissue evidence="2">Leaf</tissue>
    </source>
</reference>
<evidence type="ECO:0000313" key="2">
    <source>
        <dbReference type="EMBL" id="KAK7290796.1"/>
    </source>
</evidence>
<dbReference type="AlphaFoldDB" id="A0AAN9PAC5"/>
<gene>
    <name evidence="2" type="ORF">RIF29_05499</name>
</gene>
<organism evidence="2 3">
    <name type="scientific">Crotalaria pallida</name>
    <name type="common">Smooth rattlebox</name>
    <name type="synonym">Crotalaria striata</name>
    <dbReference type="NCBI Taxonomy" id="3830"/>
    <lineage>
        <taxon>Eukaryota</taxon>
        <taxon>Viridiplantae</taxon>
        <taxon>Streptophyta</taxon>
        <taxon>Embryophyta</taxon>
        <taxon>Tracheophyta</taxon>
        <taxon>Spermatophyta</taxon>
        <taxon>Magnoliopsida</taxon>
        <taxon>eudicotyledons</taxon>
        <taxon>Gunneridae</taxon>
        <taxon>Pentapetalae</taxon>
        <taxon>rosids</taxon>
        <taxon>fabids</taxon>
        <taxon>Fabales</taxon>
        <taxon>Fabaceae</taxon>
        <taxon>Papilionoideae</taxon>
        <taxon>50 kb inversion clade</taxon>
        <taxon>genistoids sensu lato</taxon>
        <taxon>core genistoids</taxon>
        <taxon>Crotalarieae</taxon>
        <taxon>Crotalaria</taxon>
    </lineage>
</organism>
<accession>A0AAN9PAC5</accession>
<sequence length="82" mass="9342">MQCSGGGSIPREREDGVVMPLACAWREQRSRFRASPSSFGLHFLGRATRNIFRLLGLLILITLLIFNSLRVGLEFLARHYHQ</sequence>
<proteinExistence type="predicted"/>